<dbReference type="PANTHER" id="PTHR30485:SF2">
    <property type="entry name" value="BLL0597 PROTEIN"/>
    <property type="match status" value="1"/>
</dbReference>
<evidence type="ECO:0000313" key="9">
    <source>
        <dbReference type="Proteomes" id="UP000028878"/>
    </source>
</evidence>
<feature type="domain" description="Cytochrome b561 bacterial/Ni-hydrogenase" evidence="7">
    <location>
        <begin position="7"/>
        <end position="179"/>
    </location>
</feature>
<keyword evidence="9" id="KW-1185">Reference proteome</keyword>
<dbReference type="Pfam" id="PF01292">
    <property type="entry name" value="Ni_hydr_CYTB"/>
    <property type="match status" value="1"/>
</dbReference>
<dbReference type="EMBL" id="CCAE010000041">
    <property type="protein sequence ID" value="CDN89385.1"/>
    <property type="molecule type" value="Genomic_DNA"/>
</dbReference>
<gene>
    <name evidence="8" type="ORF">BN948_03822</name>
</gene>
<dbReference type="SUPFAM" id="SSF81342">
    <property type="entry name" value="Transmembrane di-heme cytochromes"/>
    <property type="match status" value="1"/>
</dbReference>
<dbReference type="GO" id="GO:0022904">
    <property type="term" value="P:respiratory electron transport chain"/>
    <property type="evidence" value="ECO:0007669"/>
    <property type="project" value="InterPro"/>
</dbReference>
<dbReference type="Proteomes" id="UP000028878">
    <property type="component" value="Unassembled WGS sequence"/>
</dbReference>
<feature type="transmembrane region" description="Helical" evidence="6">
    <location>
        <begin position="12"/>
        <end position="36"/>
    </location>
</feature>
<dbReference type="InterPro" id="IPR016174">
    <property type="entry name" value="Di-haem_cyt_TM"/>
</dbReference>
<dbReference type="AlphaFoldDB" id="A0A1L1PVS1"/>
<dbReference type="GO" id="GO:0005886">
    <property type="term" value="C:plasma membrane"/>
    <property type="evidence" value="ECO:0007669"/>
    <property type="project" value="UniProtKB-SubCell"/>
</dbReference>
<evidence type="ECO:0000256" key="2">
    <source>
        <dbReference type="ARBA" id="ARBA00022475"/>
    </source>
</evidence>
<proteinExistence type="predicted"/>
<evidence type="ECO:0000256" key="1">
    <source>
        <dbReference type="ARBA" id="ARBA00004651"/>
    </source>
</evidence>
<dbReference type="PANTHER" id="PTHR30485">
    <property type="entry name" value="NI/FE-HYDROGENASE 1 B-TYPE CYTOCHROME SUBUNIT"/>
    <property type="match status" value="1"/>
</dbReference>
<keyword evidence="3 6" id="KW-0812">Transmembrane</keyword>
<feature type="transmembrane region" description="Helical" evidence="6">
    <location>
        <begin position="42"/>
        <end position="59"/>
    </location>
</feature>
<feature type="transmembrane region" description="Helical" evidence="6">
    <location>
        <begin position="146"/>
        <end position="165"/>
    </location>
</feature>
<keyword evidence="5 6" id="KW-0472">Membrane</keyword>
<evidence type="ECO:0000256" key="3">
    <source>
        <dbReference type="ARBA" id="ARBA00022692"/>
    </source>
</evidence>
<feature type="transmembrane region" description="Helical" evidence="6">
    <location>
        <begin position="199"/>
        <end position="221"/>
    </location>
</feature>
<evidence type="ECO:0000313" key="8">
    <source>
        <dbReference type="EMBL" id="CDN89385.1"/>
    </source>
</evidence>
<reference evidence="9" key="2">
    <citation type="submission" date="2014-11" db="EMBL/GenBank/DDBJ databases">
        <title>Draft genome sequence of Hydrogenophaga intermedia S1.</title>
        <authorList>
            <person name="Gan H.M."/>
            <person name="Chew T.H."/>
            <person name="Stolz A."/>
        </authorList>
    </citation>
    <scope>NUCLEOTIDE SEQUENCE [LARGE SCALE GENOMIC DNA]</scope>
    <source>
        <strain evidence="9">S1</strain>
    </source>
</reference>
<protein>
    <submittedName>
        <fullName evidence="8">Cytochrome B561</fullName>
    </submittedName>
</protein>
<dbReference type="Gene3D" id="1.20.950.20">
    <property type="entry name" value="Transmembrane di-heme cytochromes, Chain C"/>
    <property type="match status" value="1"/>
</dbReference>
<keyword evidence="4 6" id="KW-1133">Transmembrane helix</keyword>
<dbReference type="GO" id="GO:0009055">
    <property type="term" value="F:electron transfer activity"/>
    <property type="evidence" value="ECO:0007669"/>
    <property type="project" value="InterPro"/>
</dbReference>
<evidence type="ECO:0000256" key="5">
    <source>
        <dbReference type="ARBA" id="ARBA00023136"/>
    </source>
</evidence>
<accession>A0A1L1PVS1</accession>
<dbReference type="InterPro" id="IPR011577">
    <property type="entry name" value="Cyt_b561_bac/Ni-Hgenase"/>
</dbReference>
<reference evidence="9" key="1">
    <citation type="submission" date="2014-02" db="EMBL/GenBank/DDBJ databases">
        <authorList>
            <person name="Gan H."/>
        </authorList>
    </citation>
    <scope>NUCLEOTIDE SEQUENCE [LARGE SCALE GENOMIC DNA]</scope>
    <source>
        <strain evidence="9">S1</strain>
    </source>
</reference>
<organism evidence="8 9">
    <name type="scientific">Hydrogenophaga intermedia</name>
    <dbReference type="NCBI Taxonomy" id="65786"/>
    <lineage>
        <taxon>Bacteria</taxon>
        <taxon>Pseudomonadati</taxon>
        <taxon>Pseudomonadota</taxon>
        <taxon>Betaproteobacteria</taxon>
        <taxon>Burkholderiales</taxon>
        <taxon>Comamonadaceae</taxon>
        <taxon>Hydrogenophaga</taxon>
    </lineage>
</organism>
<dbReference type="RefSeq" id="WP_009519293.1">
    <property type="nucleotide sequence ID" value="NZ_CCAE010000041.1"/>
</dbReference>
<evidence type="ECO:0000259" key="7">
    <source>
        <dbReference type="Pfam" id="PF01292"/>
    </source>
</evidence>
<evidence type="ECO:0000256" key="4">
    <source>
        <dbReference type="ARBA" id="ARBA00022989"/>
    </source>
</evidence>
<keyword evidence="2" id="KW-1003">Cell membrane</keyword>
<comment type="subcellular location">
    <subcellularLocation>
        <location evidence="1">Cell membrane</location>
        <topology evidence="1">Multi-pass membrane protein</topology>
    </subcellularLocation>
</comment>
<dbReference type="InterPro" id="IPR051542">
    <property type="entry name" value="Hydrogenase_cytochrome"/>
</dbReference>
<sequence length="222" mass="24387">MYVIRIWDLPTRLFHWLLVLCVGGLIATGTVGGVWMEWHLRLGYAVLTLLLFRLLWGFLGGRWSRFASFIYSPRSLMDYLRGQAPLEHTAGHTPLGALSVFALLLALATQVGTGLMSDDEIATFGPLARFVSGDTVLAATGFHKDIGQYLVIGLVALHLLAIVWYRAVRRQSLTKPMVLGNKHLFSPVAPSSDGLWDRIMAAALLGVCAVFVGWLVSVGYAF</sequence>
<name>A0A1L1PVS1_HYDIT</name>
<dbReference type="GO" id="GO:0020037">
    <property type="term" value="F:heme binding"/>
    <property type="evidence" value="ECO:0007669"/>
    <property type="project" value="TreeGrafter"/>
</dbReference>
<feature type="transmembrane region" description="Helical" evidence="6">
    <location>
        <begin position="95"/>
        <end position="116"/>
    </location>
</feature>
<evidence type="ECO:0000256" key="6">
    <source>
        <dbReference type="SAM" id="Phobius"/>
    </source>
</evidence>